<evidence type="ECO:0000256" key="5">
    <source>
        <dbReference type="ARBA" id="ARBA00022777"/>
    </source>
</evidence>
<accession>A0A8S1N360</accession>
<dbReference type="Proteomes" id="UP000692954">
    <property type="component" value="Unassembled WGS sequence"/>
</dbReference>
<evidence type="ECO:0000256" key="6">
    <source>
        <dbReference type="ARBA" id="ARBA00022840"/>
    </source>
</evidence>
<keyword evidence="4 7" id="KW-0547">Nucleotide-binding</keyword>
<keyword evidence="6 7" id="KW-0067">ATP-binding</keyword>
<dbReference type="OrthoDB" id="26371at2759"/>
<dbReference type="FunFam" id="3.30.200.20:FF:000042">
    <property type="entry name" value="Aurora kinase A"/>
    <property type="match status" value="1"/>
</dbReference>
<keyword evidence="2" id="KW-0723">Serine/threonine-protein kinase</keyword>
<dbReference type="FunFam" id="1.10.10.750:FF:000007">
    <property type="entry name" value="TBC1 domain family member"/>
    <property type="match status" value="1"/>
</dbReference>
<dbReference type="Pfam" id="PF00566">
    <property type="entry name" value="RabGAP-TBC"/>
    <property type="match status" value="1"/>
</dbReference>
<organism evidence="11 12">
    <name type="scientific">Paramecium sonneborni</name>
    <dbReference type="NCBI Taxonomy" id="65129"/>
    <lineage>
        <taxon>Eukaryota</taxon>
        <taxon>Sar</taxon>
        <taxon>Alveolata</taxon>
        <taxon>Ciliophora</taxon>
        <taxon>Intramacronucleata</taxon>
        <taxon>Oligohymenophorea</taxon>
        <taxon>Peniculida</taxon>
        <taxon>Parameciidae</taxon>
        <taxon>Paramecium</taxon>
    </lineage>
</organism>
<dbReference type="FunFam" id="1.10.8.270:FF:000028">
    <property type="entry name" value="TBC domain containing protein"/>
    <property type="match status" value="1"/>
</dbReference>
<name>A0A8S1N360_9CILI</name>
<protein>
    <recommendedName>
        <fullName evidence="13">Protein kinase domain-containing protein</fullName>
    </recommendedName>
</protein>
<dbReference type="PROSITE" id="PS50011">
    <property type="entry name" value="PROTEIN_KINASE_DOM"/>
    <property type="match status" value="1"/>
</dbReference>
<evidence type="ECO:0000259" key="9">
    <source>
        <dbReference type="PROSITE" id="PS50011"/>
    </source>
</evidence>
<dbReference type="GO" id="GO:0004674">
    <property type="term" value="F:protein serine/threonine kinase activity"/>
    <property type="evidence" value="ECO:0007669"/>
    <property type="project" value="UniProtKB-KW"/>
</dbReference>
<keyword evidence="3" id="KW-0808">Transferase</keyword>
<dbReference type="InterPro" id="IPR000195">
    <property type="entry name" value="Rab-GAP-TBC_dom"/>
</dbReference>
<evidence type="ECO:0000256" key="3">
    <source>
        <dbReference type="ARBA" id="ARBA00022679"/>
    </source>
</evidence>
<dbReference type="PROSITE" id="PS00108">
    <property type="entry name" value="PROTEIN_KINASE_ST"/>
    <property type="match status" value="1"/>
</dbReference>
<dbReference type="AlphaFoldDB" id="A0A8S1N360"/>
<feature type="binding site" evidence="7">
    <location>
        <position position="49"/>
    </location>
    <ligand>
        <name>ATP</name>
        <dbReference type="ChEBI" id="CHEBI:30616"/>
    </ligand>
</feature>
<dbReference type="InterPro" id="IPR017441">
    <property type="entry name" value="Protein_kinase_ATP_BS"/>
</dbReference>
<dbReference type="SMART" id="SM00220">
    <property type="entry name" value="S_TKc"/>
    <property type="match status" value="1"/>
</dbReference>
<dbReference type="InterPro" id="IPR000719">
    <property type="entry name" value="Prot_kinase_dom"/>
</dbReference>
<dbReference type="PANTHER" id="PTHR24345:SF0">
    <property type="entry name" value="CELL CYCLE SERINE_THREONINE-PROTEIN KINASE CDC5_MSD2"/>
    <property type="match status" value="1"/>
</dbReference>
<feature type="domain" description="Protein kinase" evidence="9">
    <location>
        <begin position="22"/>
        <end position="270"/>
    </location>
</feature>
<keyword evidence="5" id="KW-0418">Kinase</keyword>
<dbReference type="SMART" id="SM00164">
    <property type="entry name" value="TBC"/>
    <property type="match status" value="1"/>
</dbReference>
<dbReference type="EMBL" id="CAJJDN010000042">
    <property type="protein sequence ID" value="CAD8081434.1"/>
    <property type="molecule type" value="Genomic_DNA"/>
</dbReference>
<evidence type="ECO:0000313" key="11">
    <source>
        <dbReference type="EMBL" id="CAD8081434.1"/>
    </source>
</evidence>
<dbReference type="PANTHER" id="PTHR24345">
    <property type="entry name" value="SERINE/THREONINE-PROTEIN KINASE PLK"/>
    <property type="match status" value="1"/>
</dbReference>
<dbReference type="PROSITE" id="PS50086">
    <property type="entry name" value="TBC_RABGAP"/>
    <property type="match status" value="1"/>
</dbReference>
<reference evidence="11" key="1">
    <citation type="submission" date="2021-01" db="EMBL/GenBank/DDBJ databases">
        <authorList>
            <consortium name="Genoscope - CEA"/>
            <person name="William W."/>
        </authorList>
    </citation>
    <scope>NUCLEOTIDE SEQUENCE</scope>
</reference>
<evidence type="ECO:0000256" key="8">
    <source>
        <dbReference type="SAM" id="MobiDB-lite"/>
    </source>
</evidence>
<evidence type="ECO:0008006" key="13">
    <source>
        <dbReference type="Google" id="ProtNLM"/>
    </source>
</evidence>
<dbReference type="GO" id="GO:0005634">
    <property type="term" value="C:nucleus"/>
    <property type="evidence" value="ECO:0007669"/>
    <property type="project" value="TreeGrafter"/>
</dbReference>
<dbReference type="FunFam" id="1.10.472.80:FF:000068">
    <property type="entry name" value="TBC domain containing protein"/>
    <property type="match status" value="1"/>
</dbReference>
<sequence length="815" mass="96096">MIEQSFLHNENEEFGEQLLEDFIILQKLGTGAFSKVYKVQYQDYIYALKVVDKQMATGNNIVDKLNQEASILSTLEHPNIVQYYKTIESKRKLYFLIEYIEGKSLQECIDQSLTESQIRQIIQQIIYAVAYIHKKGIIHRDLKPDNILIDKEWNVKIIDFGLSFQTIKSTTHETCGTLIYMAPEALMKKEYFKSVDIWSLGIIQYMMFTNSHPFWADDTRESFLKKMKIPQSACYPQNMSKAAISFFEKTAAWEPEARLTAEQALIHPWISGRNNQMPMSSKDIIQTFKCQNEFHQMIKMLMILRLIQKLSQKRDTVQQPQSLRAHSQFENNLQPLIIRSRNPSSQQKLKTESQQLQPPLSAHRSTQSRLQNNSSFLSCQDRRLKIKIDQEQIVIDQIASNQYKICQQFPLQQQISVDVYIQSIQENTTNSRTQEKLFSKPAKDKENQQKQRNINQIYNTQPFQRKSNQIYNYNGIYRIEQFEIILEQQIIDLEQLKQLTWRGAPQVYRAKVWKLILKYIPPNHMSQTSVIQKKRQDYIQYIKNYYQQIYERDDSEEKIIKIISNDVLRTQPDFQLFRDPKIQNLFKRLLFIWSQRHPMSGYVQGINDIASPLIAVFLNEYVRVDFNKFDLPTNFNKLPDDILLDIEADIYWCLCKIIDNIQDYFIQNQPGVSLAYQKIKSIVSTIDPSILDYFNSQQIDFNHFAFRWVICLLVREFPLYLAIRLMDTYLSEGDNMANLHIYTVSNLILKCAPEIQNKSMGEAVIFLQNLPTKDWTELDIEMLLQEAYVFKEYLNNKQNLNQSNIPTQSSRISNK</sequence>
<evidence type="ECO:0000256" key="2">
    <source>
        <dbReference type="ARBA" id="ARBA00022527"/>
    </source>
</evidence>
<evidence type="ECO:0000256" key="7">
    <source>
        <dbReference type="PROSITE-ProRule" id="PRU10141"/>
    </source>
</evidence>
<feature type="region of interest" description="Disordered" evidence="8">
    <location>
        <begin position="343"/>
        <end position="374"/>
    </location>
</feature>
<gene>
    <name evidence="11" type="ORF">PSON_ATCC_30995.1.T0420031</name>
</gene>
<comment type="subunit">
    <text evidence="1">Monomer.</text>
</comment>
<dbReference type="FunFam" id="1.10.510.10:FF:000571">
    <property type="entry name" value="Maternal embryonic leucine zipper kinase"/>
    <property type="match status" value="1"/>
</dbReference>
<dbReference type="PROSITE" id="PS00107">
    <property type="entry name" value="PROTEIN_KINASE_ATP"/>
    <property type="match status" value="1"/>
</dbReference>
<evidence type="ECO:0000256" key="1">
    <source>
        <dbReference type="ARBA" id="ARBA00011245"/>
    </source>
</evidence>
<feature type="domain" description="Rab-GAP TBC" evidence="10">
    <location>
        <begin position="503"/>
        <end position="733"/>
    </location>
</feature>
<dbReference type="Pfam" id="PF00069">
    <property type="entry name" value="Pkinase"/>
    <property type="match status" value="1"/>
</dbReference>
<evidence type="ECO:0000259" key="10">
    <source>
        <dbReference type="PROSITE" id="PS50086"/>
    </source>
</evidence>
<proteinExistence type="predicted"/>
<evidence type="ECO:0000313" key="12">
    <source>
        <dbReference type="Proteomes" id="UP000692954"/>
    </source>
</evidence>
<keyword evidence="12" id="KW-1185">Reference proteome</keyword>
<evidence type="ECO:0000256" key="4">
    <source>
        <dbReference type="ARBA" id="ARBA00022741"/>
    </source>
</evidence>
<comment type="caution">
    <text evidence="11">The sequence shown here is derived from an EMBL/GenBank/DDBJ whole genome shotgun (WGS) entry which is preliminary data.</text>
</comment>
<dbReference type="InterPro" id="IPR008271">
    <property type="entry name" value="Ser/Thr_kinase_AS"/>
</dbReference>
<dbReference type="GO" id="GO:0005524">
    <property type="term" value="F:ATP binding"/>
    <property type="evidence" value="ECO:0007669"/>
    <property type="project" value="UniProtKB-UniRule"/>
</dbReference>